<dbReference type="EMBL" id="AVOT02015590">
    <property type="protein sequence ID" value="MBW0500022.1"/>
    <property type="molecule type" value="Genomic_DNA"/>
</dbReference>
<evidence type="ECO:0000313" key="4">
    <source>
        <dbReference type="Proteomes" id="UP000765509"/>
    </source>
</evidence>
<protein>
    <recommendedName>
        <fullName evidence="2">Reverse transcriptase/retrotransposon-derived protein RNase H-like domain-containing protein</fullName>
    </recommendedName>
</protein>
<dbReference type="Pfam" id="PF17919">
    <property type="entry name" value="RT_RNaseH_2"/>
    <property type="match status" value="1"/>
</dbReference>
<dbReference type="InterPro" id="IPR043128">
    <property type="entry name" value="Rev_trsase/Diguanyl_cyclase"/>
</dbReference>
<comment type="caution">
    <text evidence="3">The sequence shown here is derived from an EMBL/GenBank/DDBJ whole genome shotgun (WGS) entry which is preliminary data.</text>
</comment>
<evidence type="ECO:0000256" key="1">
    <source>
        <dbReference type="ARBA" id="ARBA00023268"/>
    </source>
</evidence>
<organism evidence="3 4">
    <name type="scientific">Austropuccinia psidii MF-1</name>
    <dbReference type="NCBI Taxonomy" id="1389203"/>
    <lineage>
        <taxon>Eukaryota</taxon>
        <taxon>Fungi</taxon>
        <taxon>Dikarya</taxon>
        <taxon>Basidiomycota</taxon>
        <taxon>Pucciniomycotina</taxon>
        <taxon>Pucciniomycetes</taxon>
        <taxon>Pucciniales</taxon>
        <taxon>Sphaerophragmiaceae</taxon>
        <taxon>Austropuccinia</taxon>
    </lineage>
</organism>
<dbReference type="Gene3D" id="3.30.70.270">
    <property type="match status" value="1"/>
</dbReference>
<keyword evidence="4" id="KW-1185">Reference proteome</keyword>
<dbReference type="OrthoDB" id="8060624at2759"/>
<gene>
    <name evidence="3" type="ORF">O181_039737</name>
</gene>
<dbReference type="InterPro" id="IPR050951">
    <property type="entry name" value="Retrovirus_Pol_polyprotein"/>
</dbReference>
<proteinExistence type="predicted"/>
<name>A0A9Q3HD70_9BASI</name>
<feature type="domain" description="Reverse transcriptase/retrotransposon-derived protein RNase H-like" evidence="2">
    <location>
        <begin position="50"/>
        <end position="140"/>
    </location>
</feature>
<dbReference type="GO" id="GO:0003824">
    <property type="term" value="F:catalytic activity"/>
    <property type="evidence" value="ECO:0007669"/>
    <property type="project" value="UniProtKB-KW"/>
</dbReference>
<dbReference type="PANTHER" id="PTHR37984">
    <property type="entry name" value="PROTEIN CBG26694"/>
    <property type="match status" value="1"/>
</dbReference>
<dbReference type="Proteomes" id="UP000765509">
    <property type="component" value="Unassembled WGS sequence"/>
</dbReference>
<keyword evidence="1" id="KW-0511">Multifunctional enzyme</keyword>
<dbReference type="PANTHER" id="PTHR37984:SF5">
    <property type="entry name" value="PROTEIN NYNRIN-LIKE"/>
    <property type="match status" value="1"/>
</dbReference>
<reference evidence="3" key="1">
    <citation type="submission" date="2021-03" db="EMBL/GenBank/DDBJ databases">
        <title>Draft genome sequence of rust myrtle Austropuccinia psidii MF-1, a brazilian biotype.</title>
        <authorList>
            <person name="Quecine M.C."/>
            <person name="Pachon D.M.R."/>
            <person name="Bonatelli M.L."/>
            <person name="Correr F.H."/>
            <person name="Franceschini L.M."/>
            <person name="Leite T.F."/>
            <person name="Margarido G.R.A."/>
            <person name="Almeida C.A."/>
            <person name="Ferrarezi J.A."/>
            <person name="Labate C.A."/>
        </authorList>
    </citation>
    <scope>NUCLEOTIDE SEQUENCE</scope>
    <source>
        <strain evidence="3">MF-1</strain>
    </source>
</reference>
<sequence>MIHWPHPKKIKALQSFLGFPNSYHCFIKNYFKKISALTCLLKKDYAFIYTEEALSQFKILKESFTTAPILSHFNPSPPTIVETDASEYALGAVLSQVNDSGKHPIAFDFHKLLPAELNYEIYDKELFGVVWALKRWRAFCSHQGKCCINHWQLTSHQVNIKQDKS</sequence>
<dbReference type="InterPro" id="IPR041577">
    <property type="entry name" value="RT_RNaseH_2"/>
</dbReference>
<evidence type="ECO:0000259" key="2">
    <source>
        <dbReference type="Pfam" id="PF17919"/>
    </source>
</evidence>
<dbReference type="InterPro" id="IPR043502">
    <property type="entry name" value="DNA/RNA_pol_sf"/>
</dbReference>
<dbReference type="SUPFAM" id="SSF56672">
    <property type="entry name" value="DNA/RNA polymerases"/>
    <property type="match status" value="1"/>
</dbReference>
<dbReference type="FunFam" id="3.30.70.270:FF:000020">
    <property type="entry name" value="Transposon Tf2-6 polyprotein-like Protein"/>
    <property type="match status" value="1"/>
</dbReference>
<accession>A0A9Q3HD70</accession>
<evidence type="ECO:0000313" key="3">
    <source>
        <dbReference type="EMBL" id="MBW0500022.1"/>
    </source>
</evidence>
<dbReference type="AlphaFoldDB" id="A0A9Q3HD70"/>